<accession>A0ABV3PY93</accession>
<keyword evidence="3" id="KW-1185">Reference proteome</keyword>
<dbReference type="InterPro" id="IPR025391">
    <property type="entry name" value="DUF4123"/>
</dbReference>
<evidence type="ECO:0000313" key="2">
    <source>
        <dbReference type="EMBL" id="MEW9310642.1"/>
    </source>
</evidence>
<dbReference type="Proteomes" id="UP001555786">
    <property type="component" value="Unassembled WGS sequence"/>
</dbReference>
<organism evidence="2 3">
    <name type="scientific">Labrys neptuniae</name>
    <dbReference type="NCBI Taxonomy" id="376174"/>
    <lineage>
        <taxon>Bacteria</taxon>
        <taxon>Pseudomonadati</taxon>
        <taxon>Pseudomonadota</taxon>
        <taxon>Alphaproteobacteria</taxon>
        <taxon>Hyphomicrobiales</taxon>
        <taxon>Xanthobacteraceae</taxon>
        <taxon>Labrys</taxon>
    </lineage>
</organism>
<name>A0ABV3PY93_9HYPH</name>
<evidence type="ECO:0000259" key="1">
    <source>
        <dbReference type="Pfam" id="PF13503"/>
    </source>
</evidence>
<comment type="caution">
    <text evidence="2">The sequence shown here is derived from an EMBL/GenBank/DDBJ whole genome shotgun (WGS) entry which is preliminary data.</text>
</comment>
<gene>
    <name evidence="2" type="ORF">ABXS05_34205</name>
</gene>
<dbReference type="Pfam" id="PF13503">
    <property type="entry name" value="DUF4123"/>
    <property type="match status" value="1"/>
</dbReference>
<dbReference type="EMBL" id="JBFNQD010000032">
    <property type="protein sequence ID" value="MEW9310642.1"/>
    <property type="molecule type" value="Genomic_DNA"/>
</dbReference>
<evidence type="ECO:0000313" key="3">
    <source>
        <dbReference type="Proteomes" id="UP001555786"/>
    </source>
</evidence>
<dbReference type="RefSeq" id="WP_367626997.1">
    <property type="nucleotide sequence ID" value="NZ_JBFNQD010000032.1"/>
</dbReference>
<feature type="domain" description="DUF4123" evidence="1">
    <location>
        <begin position="31"/>
        <end position="161"/>
    </location>
</feature>
<sequence>MTEEIPNLDLPDPEATAEALRQALGKMPRPLFAVLDGGLFDDLPGDLTRKNIACRSLFLDHADKDIELAGPWLVALVDDDTLNHVADLALAKPCAVFWSCPGGDMALWRHLRTINEILIPAETASGEGIGERPSGEFRRVLFRHWDPNVFASVLPLLSGAQFARVFGPAEVILMNAPDYGGLKRATKRTDWPEPARGLLRIESDQIGRLQEVMVHSSRLRIARYLKENIPPNPPGISDETAWRATLANEKTSHQLGIQTEAGKARWAYLNIVSDNKATEIPEIRRYIQNGEESPDEQVRSLMRHTIDALRTYGKGVPA</sequence>
<reference evidence="2 3" key="1">
    <citation type="submission" date="2024-07" db="EMBL/GenBank/DDBJ databases">
        <title>Description of Labrys sedimenti sp. nov., isolated from a diclofenac-degrading enrichment culture.</title>
        <authorList>
            <person name="Tancsics A."/>
            <person name="Csepanyi A."/>
        </authorList>
    </citation>
    <scope>NUCLEOTIDE SEQUENCE [LARGE SCALE GENOMIC DNA]</scope>
    <source>
        <strain evidence="2 3">LMG 23578</strain>
    </source>
</reference>
<proteinExistence type="predicted"/>
<protein>
    <submittedName>
        <fullName evidence="2">DUF4123 domain-containing protein</fullName>
    </submittedName>
</protein>